<evidence type="ECO:0000256" key="1">
    <source>
        <dbReference type="ARBA" id="ARBA00004236"/>
    </source>
</evidence>
<dbReference type="InterPro" id="IPR050823">
    <property type="entry name" value="Plant_Ser_Thr_Prot_Kinase"/>
</dbReference>
<accession>A0A9Q0K0G5</accession>
<evidence type="ECO:0000256" key="8">
    <source>
        <dbReference type="ARBA" id="ARBA00022777"/>
    </source>
</evidence>
<dbReference type="SUPFAM" id="SSF56112">
    <property type="entry name" value="Protein kinase-like (PK-like)"/>
    <property type="match status" value="1"/>
</dbReference>
<evidence type="ECO:0000256" key="9">
    <source>
        <dbReference type="ARBA" id="ARBA00022840"/>
    </source>
</evidence>
<feature type="domain" description="Protein kinase" evidence="13">
    <location>
        <begin position="79"/>
        <end position="361"/>
    </location>
</feature>
<evidence type="ECO:0000256" key="10">
    <source>
        <dbReference type="ARBA" id="ARBA00023136"/>
    </source>
</evidence>
<dbReference type="PROSITE" id="PS00108">
    <property type="entry name" value="PROTEIN_KINASE_ST"/>
    <property type="match status" value="1"/>
</dbReference>
<keyword evidence="5" id="KW-0723">Serine/threonine-protein kinase</keyword>
<feature type="region of interest" description="Disordered" evidence="12">
    <location>
        <begin position="378"/>
        <end position="446"/>
    </location>
</feature>
<comment type="function">
    <text evidence="11">May be involved in plant defense signaling.</text>
</comment>
<sequence>MARQQKVSWKSLITGCYKGRSKSVPKRRVTKQVSLQRLSLSDLSNPSSPLSVDDISHSPIGNNLHIFTLSDLRTITQNFSKNNFLGEGGFGPVHKGFIDKNSKLGLRPQRVAVKHLDLDGNQGHMEWLAEVIFLGQLKHPNLVKLIGYCCEDEHRLLVYEYMVRGSLESLLFRNRYTASCLPWATRMKIALGAAEGLLFLHEAEKPVIYRDFKASNILLDADYTAKLSDFGLAKDGPEGDDTHVSTQVLGTHGYAAPEYIMTGHLTTMSDIYSFGVVLLELLTGRRSMDKKRPHREQNLVDWAKPCLNDARKLHRIMDPGLEGQFSLKGAQKASQLAYQCLRENAKARPSICSVVKALELVRTFDDIPAGPFVYTVVQSPTRDKPEAGSAKEEKGNKNGKNNEEIEEETEAPKVDDDKEDNEEEKSHHRKRSSGHRHRSTISPVHSETSLYKYFNNGLNSPNKLCYRAASPMSTVHSDTSLAKYFANALNSPSSSNPAPKEEVAQ</sequence>
<keyword evidence="10" id="KW-0472">Membrane</keyword>
<feature type="compositionally biased region" description="Basic and acidic residues" evidence="12">
    <location>
        <begin position="381"/>
        <end position="403"/>
    </location>
</feature>
<comment type="caution">
    <text evidence="14">The sequence shown here is derived from an EMBL/GenBank/DDBJ whole genome shotgun (WGS) entry which is preliminary data.</text>
</comment>
<proteinExistence type="inferred from homology"/>
<evidence type="ECO:0000256" key="11">
    <source>
        <dbReference type="ARBA" id="ARBA00054261"/>
    </source>
</evidence>
<comment type="similarity">
    <text evidence="2">Belongs to the protein kinase superfamily. Ser/Thr protein kinase family.</text>
</comment>
<evidence type="ECO:0000256" key="3">
    <source>
        <dbReference type="ARBA" id="ARBA00012513"/>
    </source>
</evidence>
<keyword evidence="8" id="KW-0418">Kinase</keyword>
<dbReference type="GO" id="GO:0004674">
    <property type="term" value="F:protein serine/threonine kinase activity"/>
    <property type="evidence" value="ECO:0007669"/>
    <property type="project" value="UniProtKB-KW"/>
</dbReference>
<dbReference type="EC" id="2.7.11.1" evidence="3"/>
<dbReference type="Gene3D" id="3.30.200.20">
    <property type="entry name" value="Phosphorylase Kinase, domain 1"/>
    <property type="match status" value="1"/>
</dbReference>
<evidence type="ECO:0000259" key="13">
    <source>
        <dbReference type="PROSITE" id="PS50011"/>
    </source>
</evidence>
<name>A0A9Q0K0G5_9MAGN</name>
<keyword evidence="4" id="KW-1003">Cell membrane</keyword>
<dbReference type="InterPro" id="IPR000719">
    <property type="entry name" value="Prot_kinase_dom"/>
</dbReference>
<keyword evidence="9" id="KW-0067">ATP-binding</keyword>
<reference evidence="14" key="1">
    <citation type="journal article" date="2023" name="Plant J.">
        <title>The genome of the king protea, Protea cynaroides.</title>
        <authorList>
            <person name="Chang J."/>
            <person name="Duong T.A."/>
            <person name="Schoeman C."/>
            <person name="Ma X."/>
            <person name="Roodt D."/>
            <person name="Barker N."/>
            <person name="Li Z."/>
            <person name="Van de Peer Y."/>
            <person name="Mizrachi E."/>
        </authorList>
    </citation>
    <scope>NUCLEOTIDE SEQUENCE</scope>
    <source>
        <tissue evidence="14">Young leaves</tissue>
    </source>
</reference>
<protein>
    <recommendedName>
        <fullName evidence="3">non-specific serine/threonine protein kinase</fullName>
        <ecNumber evidence="3">2.7.11.1</ecNumber>
    </recommendedName>
</protein>
<dbReference type="Pfam" id="PF07714">
    <property type="entry name" value="PK_Tyr_Ser-Thr"/>
    <property type="match status" value="1"/>
</dbReference>
<evidence type="ECO:0000256" key="6">
    <source>
        <dbReference type="ARBA" id="ARBA00022679"/>
    </source>
</evidence>
<dbReference type="FunFam" id="3.30.200.20:FF:000228">
    <property type="entry name" value="Serine/threonine-protein kinase BIK1"/>
    <property type="match status" value="1"/>
</dbReference>
<evidence type="ECO:0000256" key="4">
    <source>
        <dbReference type="ARBA" id="ARBA00022475"/>
    </source>
</evidence>
<dbReference type="InterPro" id="IPR011009">
    <property type="entry name" value="Kinase-like_dom_sf"/>
</dbReference>
<dbReference type="EMBL" id="JAMYWD010000010">
    <property type="protein sequence ID" value="KAJ4959299.1"/>
    <property type="molecule type" value="Genomic_DNA"/>
</dbReference>
<organism evidence="14 15">
    <name type="scientific">Protea cynaroides</name>
    <dbReference type="NCBI Taxonomy" id="273540"/>
    <lineage>
        <taxon>Eukaryota</taxon>
        <taxon>Viridiplantae</taxon>
        <taxon>Streptophyta</taxon>
        <taxon>Embryophyta</taxon>
        <taxon>Tracheophyta</taxon>
        <taxon>Spermatophyta</taxon>
        <taxon>Magnoliopsida</taxon>
        <taxon>Proteales</taxon>
        <taxon>Proteaceae</taxon>
        <taxon>Protea</taxon>
    </lineage>
</organism>
<dbReference type="PROSITE" id="PS50011">
    <property type="entry name" value="PROTEIN_KINASE_DOM"/>
    <property type="match status" value="1"/>
</dbReference>
<keyword evidence="15" id="KW-1185">Reference proteome</keyword>
<keyword evidence="6" id="KW-0808">Transferase</keyword>
<dbReference type="GO" id="GO:0005524">
    <property type="term" value="F:ATP binding"/>
    <property type="evidence" value="ECO:0007669"/>
    <property type="project" value="UniProtKB-KW"/>
</dbReference>
<evidence type="ECO:0000313" key="15">
    <source>
        <dbReference type="Proteomes" id="UP001141806"/>
    </source>
</evidence>
<dbReference type="Proteomes" id="UP001141806">
    <property type="component" value="Unassembled WGS sequence"/>
</dbReference>
<evidence type="ECO:0000256" key="5">
    <source>
        <dbReference type="ARBA" id="ARBA00022527"/>
    </source>
</evidence>
<dbReference type="InterPro" id="IPR001245">
    <property type="entry name" value="Ser-Thr/Tyr_kinase_cat_dom"/>
</dbReference>
<dbReference type="FunFam" id="1.10.510.10:FF:000032">
    <property type="entry name" value="Serine/threonine-protein kinase PBS1"/>
    <property type="match status" value="1"/>
</dbReference>
<keyword evidence="7" id="KW-0547">Nucleotide-binding</keyword>
<dbReference type="InterPro" id="IPR008271">
    <property type="entry name" value="Ser/Thr_kinase_AS"/>
</dbReference>
<comment type="subcellular location">
    <subcellularLocation>
        <location evidence="1">Cell membrane</location>
    </subcellularLocation>
</comment>
<evidence type="ECO:0000313" key="14">
    <source>
        <dbReference type="EMBL" id="KAJ4959299.1"/>
    </source>
</evidence>
<dbReference type="AlphaFoldDB" id="A0A9Q0K0G5"/>
<dbReference type="OrthoDB" id="4062651at2759"/>
<feature type="compositionally biased region" description="Basic residues" evidence="12">
    <location>
        <begin position="427"/>
        <end position="439"/>
    </location>
</feature>
<gene>
    <name evidence="14" type="ORF">NE237_026410</name>
</gene>
<dbReference type="Gene3D" id="1.10.510.10">
    <property type="entry name" value="Transferase(Phosphotransferase) domain 1"/>
    <property type="match status" value="1"/>
</dbReference>
<evidence type="ECO:0000256" key="12">
    <source>
        <dbReference type="SAM" id="MobiDB-lite"/>
    </source>
</evidence>
<dbReference type="PANTHER" id="PTHR45621">
    <property type="entry name" value="OS01G0588500 PROTEIN-RELATED"/>
    <property type="match status" value="1"/>
</dbReference>
<evidence type="ECO:0000256" key="7">
    <source>
        <dbReference type="ARBA" id="ARBA00022741"/>
    </source>
</evidence>
<dbReference type="GO" id="GO:0005886">
    <property type="term" value="C:plasma membrane"/>
    <property type="evidence" value="ECO:0007669"/>
    <property type="project" value="UniProtKB-SubCell"/>
</dbReference>
<evidence type="ECO:0000256" key="2">
    <source>
        <dbReference type="ARBA" id="ARBA00008684"/>
    </source>
</evidence>